<name>A0A511T4U8_MYXFU</name>
<sequence>MSTAPHLEASGLLLIADASLPAAALEQVVPLLTQGGVGASAVTSASTGSRGLLLFDGVLKPEHAQWLRREPPALLLATRERDGGPSMWEALLVGAVLKPSGTLLPERAEVTRHPLRRVADIHEAAKAAASAVGAAEGSRVAAGLVADVVHEIAANALLDAPVDAKGEPRYAHRRTEVREVAPEDACELVFAVEDGRMWLEVADRFGGLRPGPFARALDGWGQKVKVDASGGGAGLGLRRILEHCDTVAARVCVGRESRVVCVVDLGDARRRATQPKSLLFCSHEVRAGG</sequence>
<accession>A0A511T4U8</accession>
<dbReference type="EMBL" id="BJXR01000033">
    <property type="protein sequence ID" value="GEN09200.1"/>
    <property type="molecule type" value="Genomic_DNA"/>
</dbReference>
<evidence type="ECO:0000313" key="4">
    <source>
        <dbReference type="Proteomes" id="UP000321514"/>
    </source>
</evidence>
<protein>
    <submittedName>
        <fullName evidence="1">Uncharacterized protein</fullName>
    </submittedName>
</protein>
<dbReference type="STRING" id="1334629.MFUL124B02_27550"/>
<reference evidence="1 4" key="2">
    <citation type="submission" date="2019-07" db="EMBL/GenBank/DDBJ databases">
        <title>Whole genome shotgun sequence of Myxococcus fulvus NBRC 100333.</title>
        <authorList>
            <person name="Hosoyama A."/>
            <person name="Uohara A."/>
            <person name="Ohji S."/>
            <person name="Ichikawa N."/>
        </authorList>
    </citation>
    <scope>NUCLEOTIDE SEQUENCE [LARGE SCALE GENOMIC DNA]</scope>
    <source>
        <strain evidence="1 4">NBRC 100333</strain>
    </source>
</reference>
<organism evidence="1 4">
    <name type="scientific">Myxococcus fulvus</name>
    <dbReference type="NCBI Taxonomy" id="33"/>
    <lineage>
        <taxon>Bacteria</taxon>
        <taxon>Pseudomonadati</taxon>
        <taxon>Myxococcota</taxon>
        <taxon>Myxococcia</taxon>
        <taxon>Myxococcales</taxon>
        <taxon>Cystobacterineae</taxon>
        <taxon>Myxococcaceae</taxon>
        <taxon>Myxococcus</taxon>
    </lineage>
</organism>
<evidence type="ECO:0000313" key="1">
    <source>
        <dbReference type="EMBL" id="GEN09200.1"/>
    </source>
</evidence>
<keyword evidence="3" id="KW-1185">Reference proteome</keyword>
<dbReference type="OrthoDB" id="5499976at2"/>
<dbReference type="AlphaFoldDB" id="A0A511T4U8"/>
<comment type="caution">
    <text evidence="1">The sequence shown here is derived from an EMBL/GenBank/DDBJ whole genome shotgun (WGS) entry which is preliminary data.</text>
</comment>
<proteinExistence type="predicted"/>
<reference evidence="2 3" key="1">
    <citation type="submission" date="2016-10" db="EMBL/GenBank/DDBJ databases">
        <authorList>
            <person name="Varghese N."/>
            <person name="Submissions S."/>
        </authorList>
    </citation>
    <scope>NUCLEOTIDE SEQUENCE [LARGE SCALE GENOMIC DNA]</scope>
    <source>
        <strain evidence="2 3">DSM 16525</strain>
    </source>
</reference>
<dbReference type="Proteomes" id="UP000183760">
    <property type="component" value="Unassembled WGS sequence"/>
</dbReference>
<gene>
    <name evidence="1" type="ORF">MFU01_42370</name>
    <name evidence="2" type="ORF">SAMN05443572_105455</name>
</gene>
<dbReference type="EMBL" id="FOIB01000005">
    <property type="protein sequence ID" value="SEU16304.1"/>
    <property type="molecule type" value="Genomic_DNA"/>
</dbReference>
<evidence type="ECO:0000313" key="3">
    <source>
        <dbReference type="Proteomes" id="UP000183760"/>
    </source>
</evidence>
<dbReference type="Proteomes" id="UP000321514">
    <property type="component" value="Unassembled WGS sequence"/>
</dbReference>
<evidence type="ECO:0000313" key="2">
    <source>
        <dbReference type="EMBL" id="SEU16304.1"/>
    </source>
</evidence>
<dbReference type="RefSeq" id="WP_046714663.1">
    <property type="nucleotide sequence ID" value="NZ_BJXR01000033.1"/>
</dbReference>